<dbReference type="GO" id="GO:0005509">
    <property type="term" value="F:calcium ion binding"/>
    <property type="evidence" value="ECO:0007669"/>
    <property type="project" value="InterPro"/>
</dbReference>
<dbReference type="EMBL" id="JABBGI010000016">
    <property type="protein sequence ID" value="NML70814.1"/>
    <property type="molecule type" value="Genomic_DNA"/>
</dbReference>
<reference evidence="2 3" key="1">
    <citation type="submission" date="2020-04" db="EMBL/GenBank/DDBJ databases">
        <title>Chryseobacterium sp. RP-3-3 sp. nov., isolated from Jeju soil.</title>
        <authorList>
            <person name="Dahal R.H."/>
        </authorList>
    </citation>
    <scope>NUCLEOTIDE SEQUENCE [LARGE SCALE GENOMIC DNA]</scope>
    <source>
        <strain evidence="2 3">RP-3-3</strain>
    </source>
</reference>
<comment type="caution">
    <text evidence="2">The sequence shown here is derived from an EMBL/GenBank/DDBJ whole genome shotgun (WGS) entry which is preliminary data.</text>
</comment>
<evidence type="ECO:0000313" key="2">
    <source>
        <dbReference type="EMBL" id="NML70814.1"/>
    </source>
</evidence>
<evidence type="ECO:0000313" key="3">
    <source>
        <dbReference type="Proteomes" id="UP000544054"/>
    </source>
</evidence>
<feature type="chain" id="PRO_5031490318" evidence="1">
    <location>
        <begin position="28"/>
        <end position="482"/>
    </location>
</feature>
<sequence length="482" mass="50652">MKNIPIFLNIRLLVFIFCLFSFSVVSAQDSDGDGILNSIDLDDDNDGISDTAEGYCDTQAVYSLNLASTLAGATIAANGGTFNLVYTLTSGTAVPSLGNTFTVPFSYSDFNNSVNAQNHTWAAFSLGATRFMIEPNATSLYTGLPANNTTQEDHSGATPNSPDGWFRYFLNTNRISQLGTFTTTIGSLPAVSALSSYSSNTGLDLFSVFNVSGGSLLDSGFYAKMQLQNTTNTGGTATTLPLSVNYGNTYIWDYTAFTNTAGSGANSAGRGLISISQNTITYCNHKDTDGDGIPDYLDLDSDGDGCFDAIEGDENVTATQLNANGSINIGTTGGIGTTFNVNSGVPNLVNSGGTADIGGDVGQGIGSSIDATVNTCFCFKPGVLDAANTYPTKHGITALGRAGAENENWPMVRQSAWTVLESKEKGFVVNRVATTAGLASITNPVEGMMVYDEQADCLKIYTLKSGDTVMAWHCFTTQACPD</sequence>
<evidence type="ECO:0000256" key="1">
    <source>
        <dbReference type="SAM" id="SignalP"/>
    </source>
</evidence>
<keyword evidence="3" id="KW-1185">Reference proteome</keyword>
<dbReference type="Gene3D" id="4.10.1080.10">
    <property type="entry name" value="TSP type-3 repeat"/>
    <property type="match status" value="1"/>
</dbReference>
<keyword evidence="1" id="KW-0732">Signal</keyword>
<proteinExistence type="predicted"/>
<dbReference type="SUPFAM" id="SSF103647">
    <property type="entry name" value="TSP type-3 repeat"/>
    <property type="match status" value="1"/>
</dbReference>
<dbReference type="InterPro" id="IPR028974">
    <property type="entry name" value="TSP_type-3_rpt"/>
</dbReference>
<dbReference type="Proteomes" id="UP000544054">
    <property type="component" value="Unassembled WGS sequence"/>
</dbReference>
<organism evidence="2 3">
    <name type="scientific">Chryseobacterium antibioticum</name>
    <dbReference type="NCBI Taxonomy" id="2728847"/>
    <lineage>
        <taxon>Bacteria</taxon>
        <taxon>Pseudomonadati</taxon>
        <taxon>Bacteroidota</taxon>
        <taxon>Flavobacteriia</taxon>
        <taxon>Flavobacteriales</taxon>
        <taxon>Weeksellaceae</taxon>
        <taxon>Chryseobacterium group</taxon>
        <taxon>Chryseobacterium</taxon>
    </lineage>
</organism>
<accession>A0A7Y0FSV0</accession>
<feature type="signal peptide" evidence="1">
    <location>
        <begin position="1"/>
        <end position="27"/>
    </location>
</feature>
<dbReference type="AlphaFoldDB" id="A0A7Y0FSV0"/>
<name>A0A7Y0FSV0_9FLAO</name>
<dbReference type="RefSeq" id="WP_169235332.1">
    <property type="nucleotide sequence ID" value="NZ_JABBGI010000016.1"/>
</dbReference>
<gene>
    <name evidence="2" type="ORF">HHL23_13560</name>
</gene>
<protein>
    <submittedName>
        <fullName evidence="2">Uncharacterized protein</fullName>
    </submittedName>
</protein>